<gene>
    <name evidence="1" type="ORF">GPUH_LOCUS6155</name>
</gene>
<sequence>MAKGSLESMGYMDDRTQPLEQHINVMSSTFGLVPAPLLPQMFANAGREHMQKYGGSQIGFVTSVKLKPKSNCLRIRSPGEGKTPRKCLIVGKHQK</sequence>
<keyword evidence="2" id="KW-1185">Reference proteome</keyword>
<reference evidence="3" key="1">
    <citation type="submission" date="2016-06" db="UniProtKB">
        <authorList>
            <consortium name="WormBaseParasite"/>
        </authorList>
    </citation>
    <scope>IDENTIFICATION</scope>
</reference>
<evidence type="ECO:0000313" key="3">
    <source>
        <dbReference type="WBParaSite" id="GPUH_0000616501-mRNA-1"/>
    </source>
</evidence>
<name>A0A183DBR6_9BILA</name>
<evidence type="ECO:0000313" key="2">
    <source>
        <dbReference type="Proteomes" id="UP000271098"/>
    </source>
</evidence>
<dbReference type="Proteomes" id="UP000271098">
    <property type="component" value="Unassembled WGS sequence"/>
</dbReference>
<reference evidence="1 2" key="2">
    <citation type="submission" date="2018-11" db="EMBL/GenBank/DDBJ databases">
        <authorList>
            <consortium name="Pathogen Informatics"/>
        </authorList>
    </citation>
    <scope>NUCLEOTIDE SEQUENCE [LARGE SCALE GENOMIC DNA]</scope>
</reference>
<dbReference type="AlphaFoldDB" id="A0A183DBR6"/>
<evidence type="ECO:0000313" key="1">
    <source>
        <dbReference type="EMBL" id="VDK53618.1"/>
    </source>
</evidence>
<dbReference type="OrthoDB" id="542135at2759"/>
<protein>
    <submittedName>
        <fullName evidence="3">RNA helicase</fullName>
    </submittedName>
</protein>
<dbReference type="WBParaSite" id="GPUH_0000616501-mRNA-1">
    <property type="protein sequence ID" value="GPUH_0000616501-mRNA-1"/>
    <property type="gene ID" value="GPUH_0000616501"/>
</dbReference>
<organism evidence="3">
    <name type="scientific">Gongylonema pulchrum</name>
    <dbReference type="NCBI Taxonomy" id="637853"/>
    <lineage>
        <taxon>Eukaryota</taxon>
        <taxon>Metazoa</taxon>
        <taxon>Ecdysozoa</taxon>
        <taxon>Nematoda</taxon>
        <taxon>Chromadorea</taxon>
        <taxon>Rhabditida</taxon>
        <taxon>Spirurina</taxon>
        <taxon>Spiruromorpha</taxon>
        <taxon>Spiruroidea</taxon>
        <taxon>Gongylonematidae</taxon>
        <taxon>Gongylonema</taxon>
    </lineage>
</organism>
<accession>A0A183DBR6</accession>
<dbReference type="EMBL" id="UYRT01014019">
    <property type="protein sequence ID" value="VDK53618.1"/>
    <property type="molecule type" value="Genomic_DNA"/>
</dbReference>
<proteinExistence type="predicted"/>